<evidence type="ECO:0000256" key="1">
    <source>
        <dbReference type="SAM" id="SignalP"/>
    </source>
</evidence>
<dbReference type="EMBL" id="AP027266">
    <property type="protein sequence ID" value="BDW84423.1"/>
    <property type="molecule type" value="Genomic_DNA"/>
</dbReference>
<dbReference type="KEGG" id="rmai:MACH21_06000"/>
<keyword evidence="1" id="KW-0732">Signal</keyword>
<dbReference type="RefSeq" id="WP_338274278.1">
    <property type="nucleotide sequence ID" value="NZ_AP027266.1"/>
</dbReference>
<gene>
    <name evidence="2" type="ORF">MACH21_06000</name>
</gene>
<evidence type="ECO:0000313" key="2">
    <source>
        <dbReference type="EMBL" id="BDW84423.1"/>
    </source>
</evidence>
<evidence type="ECO:0000313" key="3">
    <source>
        <dbReference type="Proteomes" id="UP001337723"/>
    </source>
</evidence>
<dbReference type="PROSITE" id="PS51257">
    <property type="entry name" value="PROKAR_LIPOPROTEIN"/>
    <property type="match status" value="1"/>
</dbReference>
<feature type="chain" id="PRO_5041270101" description="Lipoprotein" evidence="1">
    <location>
        <begin position="21"/>
        <end position="113"/>
    </location>
</feature>
<feature type="signal peptide" evidence="1">
    <location>
        <begin position="1"/>
        <end position="20"/>
    </location>
</feature>
<dbReference type="Proteomes" id="UP001337723">
    <property type="component" value="Chromosome"/>
</dbReference>
<accession>A0AA48H7N6</accession>
<organism evidence="2 3">
    <name type="scientific">Roseicyclus marinus</name>
    <dbReference type="NCBI Taxonomy" id="2161673"/>
    <lineage>
        <taxon>Bacteria</taxon>
        <taxon>Pseudomonadati</taxon>
        <taxon>Pseudomonadota</taxon>
        <taxon>Alphaproteobacteria</taxon>
        <taxon>Rhodobacterales</taxon>
        <taxon>Roseobacteraceae</taxon>
        <taxon>Roseicyclus</taxon>
    </lineage>
</organism>
<keyword evidence="3" id="KW-1185">Reference proteome</keyword>
<reference evidence="2 3" key="1">
    <citation type="submission" date="2023-01" db="EMBL/GenBank/DDBJ databases">
        <title>Complete genome sequence of Roseicyclus marinus strain Dej080120_10.</title>
        <authorList>
            <person name="Ueki S."/>
            <person name="Maruyama F."/>
        </authorList>
    </citation>
    <scope>NUCLEOTIDE SEQUENCE [LARGE SCALE GENOMIC DNA]</scope>
    <source>
        <strain evidence="2 3">Dej080120_10</strain>
    </source>
</reference>
<evidence type="ECO:0008006" key="4">
    <source>
        <dbReference type="Google" id="ProtNLM"/>
    </source>
</evidence>
<protein>
    <recommendedName>
        <fullName evidence="4">Lipoprotein</fullName>
    </recommendedName>
</protein>
<dbReference type="AlphaFoldDB" id="A0AA48H7N6"/>
<name>A0AA48H7N6_9RHOB</name>
<proteinExistence type="predicted"/>
<sequence length="113" mass="12221">MTIKILRLAMLLGVVVGVSACAFRDNGPRSAGLPFDARLSTGETRRDFTVLVRAPGATLEQARESARFEATRHCIERTGFSDVDWTIDPATGDWAVTRNAGGEPIVSGRCAER</sequence>